<reference evidence="1" key="1">
    <citation type="journal article" date="2015" name="Nature">
        <title>Complex archaea that bridge the gap between prokaryotes and eukaryotes.</title>
        <authorList>
            <person name="Spang A."/>
            <person name="Saw J.H."/>
            <person name="Jorgensen S.L."/>
            <person name="Zaremba-Niedzwiedzka K."/>
            <person name="Martijn J."/>
            <person name="Lind A.E."/>
            <person name="van Eijk R."/>
            <person name="Schleper C."/>
            <person name="Guy L."/>
            <person name="Ettema T.J."/>
        </authorList>
    </citation>
    <scope>NUCLEOTIDE SEQUENCE</scope>
</reference>
<proteinExistence type="predicted"/>
<dbReference type="AlphaFoldDB" id="A0A0F9TK86"/>
<evidence type="ECO:0000313" key="1">
    <source>
        <dbReference type="EMBL" id="KKN75277.1"/>
    </source>
</evidence>
<comment type="caution">
    <text evidence="1">The sequence shown here is derived from an EMBL/GenBank/DDBJ whole genome shotgun (WGS) entry which is preliminary data.</text>
</comment>
<dbReference type="EMBL" id="LAZR01000313">
    <property type="protein sequence ID" value="KKN75277.1"/>
    <property type="molecule type" value="Genomic_DNA"/>
</dbReference>
<gene>
    <name evidence="1" type="ORF">LCGC14_0382760</name>
</gene>
<name>A0A0F9TK86_9ZZZZ</name>
<sequence length="49" mass="5342">MAQITEARLFEMLGRLFAEVQATTAENTQLKTLVAQLQAPPPKKGKGKS</sequence>
<organism evidence="1">
    <name type="scientific">marine sediment metagenome</name>
    <dbReference type="NCBI Taxonomy" id="412755"/>
    <lineage>
        <taxon>unclassified sequences</taxon>
        <taxon>metagenomes</taxon>
        <taxon>ecological metagenomes</taxon>
    </lineage>
</organism>
<accession>A0A0F9TK86</accession>
<protein>
    <submittedName>
        <fullName evidence="1">Uncharacterized protein</fullName>
    </submittedName>
</protein>